<protein>
    <submittedName>
        <fullName evidence="1">Uncharacterized protein</fullName>
    </submittedName>
</protein>
<organism evidence="1 2">
    <name type="scientific">Neurospora crassa (strain ATCC 24698 / 74-OR23-1A / CBS 708.71 / DSM 1257 / FGSC 987)</name>
    <dbReference type="NCBI Taxonomy" id="367110"/>
    <lineage>
        <taxon>Eukaryota</taxon>
        <taxon>Fungi</taxon>
        <taxon>Dikarya</taxon>
        <taxon>Ascomycota</taxon>
        <taxon>Pezizomycotina</taxon>
        <taxon>Sordariomycetes</taxon>
        <taxon>Sordariomycetidae</taxon>
        <taxon>Sordariales</taxon>
        <taxon>Sordariaceae</taxon>
        <taxon>Neurospora</taxon>
    </lineage>
</organism>
<sequence length="82" mass="9443">MKKKYRCDYMKCLRHQEAFARGAGLMANTCEERSDEQVVALQQASFEESKDQAAWVGVLYKFNTLRDTEEAVQQSIMSENSI</sequence>
<dbReference type="VEuPathDB" id="FungiDB:NCU03856"/>
<evidence type="ECO:0000313" key="1">
    <source>
        <dbReference type="EMBL" id="EAA26630.1"/>
    </source>
</evidence>
<dbReference type="Proteomes" id="UP000001805">
    <property type="component" value="Chromosome 5, Linkage Group VI"/>
</dbReference>
<dbReference type="InParanoid" id="Q7RW78"/>
<dbReference type="PaxDb" id="5141-EFNCRP00000003553"/>
<accession>Q7RW78</accession>
<keyword evidence="2" id="KW-1185">Reference proteome</keyword>
<dbReference type="AlphaFoldDB" id="Q7RW78"/>
<proteinExistence type="predicted"/>
<gene>
    <name evidence="1" type="ORF">NCU03856</name>
</gene>
<dbReference type="HOGENOM" id="CLU_2558824_0_0_1"/>
<reference evidence="1 2" key="1">
    <citation type="journal article" date="2003" name="Nature">
        <title>The genome sequence of the filamentous fungus Neurospora crassa.</title>
        <authorList>
            <person name="Galagan J.E."/>
            <person name="Calvo S.E."/>
            <person name="Borkovich K.A."/>
            <person name="Selker E.U."/>
            <person name="Read N.D."/>
            <person name="Jaffe D."/>
            <person name="FitzHugh W."/>
            <person name="Ma L.J."/>
            <person name="Smirnov S."/>
            <person name="Purcell S."/>
            <person name="Rehman B."/>
            <person name="Elkins T."/>
            <person name="Engels R."/>
            <person name="Wang S."/>
            <person name="Nielsen C.B."/>
            <person name="Butler J."/>
            <person name="Endrizzi M."/>
            <person name="Qui D."/>
            <person name="Ianakiev P."/>
            <person name="Bell-Pedersen D."/>
            <person name="Nelson M.A."/>
            <person name="Werner-Washburne M."/>
            <person name="Selitrennikoff C.P."/>
            <person name="Kinsey J.A."/>
            <person name="Braun E.L."/>
            <person name="Zelter A."/>
            <person name="Schulte U."/>
            <person name="Kothe G.O."/>
            <person name="Jedd G."/>
            <person name="Mewes W."/>
            <person name="Staben C."/>
            <person name="Marcotte E."/>
            <person name="Greenberg D."/>
            <person name="Roy A."/>
            <person name="Foley K."/>
            <person name="Naylor J."/>
            <person name="Stange-Thomann N."/>
            <person name="Barrett R."/>
            <person name="Gnerre S."/>
            <person name="Kamal M."/>
            <person name="Kamvysselis M."/>
            <person name="Mauceli E."/>
            <person name="Bielke C."/>
            <person name="Rudd S."/>
            <person name="Frishman D."/>
            <person name="Krystofova S."/>
            <person name="Rasmussen C."/>
            <person name="Metzenberg R.L."/>
            <person name="Perkins D.D."/>
            <person name="Kroken S."/>
            <person name="Cogoni C."/>
            <person name="Macino G."/>
            <person name="Catcheside D."/>
            <person name="Li W."/>
            <person name="Pratt R.J."/>
            <person name="Osmani S.A."/>
            <person name="DeSouza C.P."/>
            <person name="Glass L."/>
            <person name="Orbach M.J."/>
            <person name="Berglund J.A."/>
            <person name="Voelker R."/>
            <person name="Yarden O."/>
            <person name="Plamann M."/>
            <person name="Seiler S."/>
            <person name="Dunlap J."/>
            <person name="Radford A."/>
            <person name="Aramayo R."/>
            <person name="Natvig D.O."/>
            <person name="Alex L.A."/>
            <person name="Mannhaupt G."/>
            <person name="Ebbole D.J."/>
            <person name="Freitag M."/>
            <person name="Paulsen I."/>
            <person name="Sachs M.S."/>
            <person name="Lander E.S."/>
            <person name="Nusbaum C."/>
            <person name="Birren B."/>
        </authorList>
    </citation>
    <scope>NUCLEOTIDE SEQUENCE [LARGE SCALE GENOMIC DNA]</scope>
    <source>
        <strain evidence="2">ATCC 24698 / 74-OR23-1A / CBS 708.71 / DSM 1257 / FGSC 987</strain>
    </source>
</reference>
<dbReference type="KEGG" id="ncr:NCU03856"/>
<dbReference type="GeneID" id="3872013"/>
<dbReference type="SMR" id="Q7RW78"/>
<dbReference type="OMA" id="MKCLRHQ"/>
<dbReference type="RefSeq" id="XP_955866.1">
    <property type="nucleotide sequence ID" value="XM_950773.1"/>
</dbReference>
<name>Q7RW78_NEUCR</name>
<dbReference type="EMBL" id="CM002241">
    <property type="protein sequence ID" value="EAA26630.1"/>
    <property type="molecule type" value="Genomic_DNA"/>
</dbReference>
<evidence type="ECO:0000313" key="2">
    <source>
        <dbReference type="Proteomes" id="UP000001805"/>
    </source>
</evidence>
<dbReference type="OrthoDB" id="4579585at2759"/>